<dbReference type="PANTHER" id="PTHR34218:SF4">
    <property type="entry name" value="ACYL-HOMOSERINE LACTONE ACYLASE QUIP"/>
    <property type="match status" value="1"/>
</dbReference>
<dbReference type="InterPro" id="IPR043146">
    <property type="entry name" value="Penicillin_amidase_N_B-knob"/>
</dbReference>
<feature type="transmembrane region" description="Helical" evidence="4">
    <location>
        <begin position="7"/>
        <end position="30"/>
    </location>
</feature>
<dbReference type="PANTHER" id="PTHR34218">
    <property type="entry name" value="PEPTIDASE S45 PENICILLIN AMIDASE"/>
    <property type="match status" value="1"/>
</dbReference>
<dbReference type="Gene3D" id="1.10.439.10">
    <property type="entry name" value="Penicillin Amidohydrolase, domain 1"/>
    <property type="match status" value="1"/>
</dbReference>
<keyword evidence="4" id="KW-0472">Membrane</keyword>
<evidence type="ECO:0000256" key="1">
    <source>
        <dbReference type="ARBA" id="ARBA00006586"/>
    </source>
</evidence>
<dbReference type="InterPro" id="IPR014395">
    <property type="entry name" value="Pen/GL7ACA/AHL_acylase"/>
</dbReference>
<dbReference type="Gene3D" id="2.30.120.10">
    <property type="match status" value="1"/>
</dbReference>
<accession>A0A3B1C0A0</accession>
<evidence type="ECO:0000313" key="5">
    <source>
        <dbReference type="EMBL" id="VAX18003.1"/>
    </source>
</evidence>
<dbReference type="PIRSF" id="PIRSF001227">
    <property type="entry name" value="Pen_acylase"/>
    <property type="match status" value="1"/>
</dbReference>
<dbReference type="AlphaFoldDB" id="A0A3B1C0A0"/>
<name>A0A3B1C0A0_9ZZZZ</name>
<reference evidence="5" key="1">
    <citation type="submission" date="2018-06" db="EMBL/GenBank/DDBJ databases">
        <authorList>
            <person name="Zhirakovskaya E."/>
        </authorList>
    </citation>
    <scope>NUCLEOTIDE SEQUENCE</scope>
</reference>
<feature type="non-terminal residue" evidence="5">
    <location>
        <position position="699"/>
    </location>
</feature>
<sequence length="699" mass="79957">MNRTLKITLSLTATLIVILIAFGIISYSVLKGKIPEYNGEQVVSGLINDVHVYRDSFAVPYIIAEDELDAAFALGYVHAQERLFQMDMIRRAGEGRLSEVLGSKTIPFDKMFRTLGLYKTVCRDYEKLNPLSKKYLDAYTKGVNAYIKKADGNLTFEFDVLGYEPYPWKPEHSLVMAKLLAWELNISWWTDIAFSDLVQKLGVEKVAEIIPSFDENAPTIIPSKLKKLANVPLGLYQVDKKYREFAGFVGTHIGSNNWVVNGKKSESGSVLIANDPHLAFQAPGKFMFTVIRSNGWNAEGFTAPGLPAFIIGKNQNIAWVLTNVMADDSDFYVETLDSTKTHYLLNDEWKELDIESDTIVVKDSANVVFNVAKTHRGPIISGIHPYDVLYKNKYQDEATLSMRWTALDFTDQVFTLLSVNKAKNWNDFTSALEHFVAPGQNFVYGDDQGNIGYVCAVKLPLRSDNSPSMVYDGTTTEHDWKGFVPYSKMPKLFNPSQNYIASANNKTIKNFPYHISNLWEPASRIKRITELLTSKETHSIEDFKKYQMDFFSFYAKDITKYVVEAFGEDEINDQNLKLAVDLLSKWDFVMDKQSQTPTIYAVFFQKLMENIFLDEMGKELFNEYIFVANVPYRKIQEMLKEENSSWWDNVKTEKVETKSEIIKQSLIDAVRELEEKFGDNVADWQWRNLHSVTFAHPFS</sequence>
<dbReference type="EMBL" id="UOGD01000091">
    <property type="protein sequence ID" value="VAX18003.1"/>
    <property type="molecule type" value="Genomic_DNA"/>
</dbReference>
<dbReference type="CDD" id="cd03747">
    <property type="entry name" value="Ntn_PGA_like"/>
    <property type="match status" value="1"/>
</dbReference>
<dbReference type="InterPro" id="IPR029055">
    <property type="entry name" value="Ntn_hydrolases_N"/>
</dbReference>
<dbReference type="SUPFAM" id="SSF56235">
    <property type="entry name" value="N-terminal nucleophile aminohydrolases (Ntn hydrolases)"/>
    <property type="match status" value="1"/>
</dbReference>
<dbReference type="InterPro" id="IPR043147">
    <property type="entry name" value="Penicillin_amidase_A-knob"/>
</dbReference>
<proteinExistence type="inferred from homology"/>
<keyword evidence="4" id="KW-1133">Transmembrane helix</keyword>
<evidence type="ECO:0000256" key="2">
    <source>
        <dbReference type="ARBA" id="ARBA00022801"/>
    </source>
</evidence>
<dbReference type="GO" id="GO:0017000">
    <property type="term" value="P:antibiotic biosynthetic process"/>
    <property type="evidence" value="ECO:0007669"/>
    <property type="project" value="InterPro"/>
</dbReference>
<keyword evidence="2" id="KW-0378">Hydrolase</keyword>
<keyword evidence="4" id="KW-0812">Transmembrane</keyword>
<dbReference type="InterPro" id="IPR023343">
    <property type="entry name" value="Penicillin_amidase_dom1"/>
</dbReference>
<dbReference type="Gene3D" id="3.60.20.10">
    <property type="entry name" value="Glutamine Phosphoribosylpyrophosphate, subunit 1, domain 1"/>
    <property type="match status" value="1"/>
</dbReference>
<evidence type="ECO:0000256" key="3">
    <source>
        <dbReference type="ARBA" id="ARBA00023145"/>
    </source>
</evidence>
<dbReference type="Pfam" id="PF01804">
    <property type="entry name" value="Penicil_amidase"/>
    <property type="match status" value="1"/>
</dbReference>
<evidence type="ECO:0000256" key="4">
    <source>
        <dbReference type="SAM" id="Phobius"/>
    </source>
</evidence>
<keyword evidence="3" id="KW-0865">Zymogen</keyword>
<organism evidence="5">
    <name type="scientific">hydrothermal vent metagenome</name>
    <dbReference type="NCBI Taxonomy" id="652676"/>
    <lineage>
        <taxon>unclassified sequences</taxon>
        <taxon>metagenomes</taxon>
        <taxon>ecological metagenomes</taxon>
    </lineage>
</organism>
<dbReference type="InterPro" id="IPR002692">
    <property type="entry name" value="S45"/>
</dbReference>
<dbReference type="Gene3D" id="1.10.1400.10">
    <property type="match status" value="1"/>
</dbReference>
<dbReference type="GO" id="GO:0016811">
    <property type="term" value="F:hydrolase activity, acting on carbon-nitrogen (but not peptide) bonds, in linear amides"/>
    <property type="evidence" value="ECO:0007669"/>
    <property type="project" value="InterPro"/>
</dbReference>
<evidence type="ECO:0008006" key="6">
    <source>
        <dbReference type="Google" id="ProtNLM"/>
    </source>
</evidence>
<comment type="similarity">
    <text evidence="1">Belongs to the peptidase S45 family.</text>
</comment>
<protein>
    <recommendedName>
        <fullName evidence="6">Penicillin amidase</fullName>
    </recommendedName>
</protein>
<gene>
    <name evidence="5" type="ORF">MNBD_IGNAVI01-2824</name>
</gene>